<dbReference type="RefSeq" id="WP_152195892.1">
    <property type="nucleotide sequence ID" value="NZ_VUKD01000004.1"/>
</dbReference>
<sequence length="183" mass="19444">MSRRQNALDRGVARLMSLDSPVYGDERERGVFMEASAFGVTIGIYASLLGAVVAAVLGQLLLPVVLVLATFVPSVAAMWYAGRRGVELEELARRGSLRDRLVHTLVVFGALVLVLASMLYTVFTGHGLIEVPAVELEATSGVLQSLVKGALIGGIGGGIVGVVMTARRSRRVARDRDPVADEE</sequence>
<gene>
    <name evidence="2" type="ORF">GB881_03520</name>
</gene>
<evidence type="ECO:0000256" key="1">
    <source>
        <dbReference type="SAM" id="Phobius"/>
    </source>
</evidence>
<reference evidence="2 3" key="1">
    <citation type="submission" date="2019-10" db="EMBL/GenBank/DDBJ databases">
        <title>Georgenia wutianyii sp. nov. and Georgenia yuyongxinii sp. nov. isolated from plateau pika (Ochotona curzoniae) in the Qinghai-Tibet plateau of China.</title>
        <authorList>
            <person name="Tian Z."/>
        </authorList>
    </citation>
    <scope>NUCLEOTIDE SEQUENCE [LARGE SCALE GENOMIC DNA]</scope>
    <source>
        <strain evidence="2 3">JCM 19765</strain>
    </source>
</reference>
<name>A0A6N7ECH3_9MICO</name>
<accession>A0A6N7ECH3</accession>
<dbReference type="Proteomes" id="UP000437709">
    <property type="component" value="Unassembled WGS sequence"/>
</dbReference>
<dbReference type="OrthoDB" id="5116131at2"/>
<dbReference type="EMBL" id="WHPC01000007">
    <property type="protein sequence ID" value="MPV36122.1"/>
    <property type="molecule type" value="Genomic_DNA"/>
</dbReference>
<evidence type="ECO:0000313" key="2">
    <source>
        <dbReference type="EMBL" id="MPV36122.1"/>
    </source>
</evidence>
<feature type="transmembrane region" description="Helical" evidence="1">
    <location>
        <begin position="60"/>
        <end position="81"/>
    </location>
</feature>
<keyword evidence="1" id="KW-1133">Transmembrane helix</keyword>
<proteinExistence type="predicted"/>
<evidence type="ECO:0000313" key="3">
    <source>
        <dbReference type="Proteomes" id="UP000437709"/>
    </source>
</evidence>
<comment type="caution">
    <text evidence="2">The sequence shown here is derived from an EMBL/GenBank/DDBJ whole genome shotgun (WGS) entry which is preliminary data.</text>
</comment>
<keyword evidence="1" id="KW-0472">Membrane</keyword>
<organism evidence="2 3">
    <name type="scientific">Georgenia subflava</name>
    <dbReference type="NCBI Taxonomy" id="1622177"/>
    <lineage>
        <taxon>Bacteria</taxon>
        <taxon>Bacillati</taxon>
        <taxon>Actinomycetota</taxon>
        <taxon>Actinomycetes</taxon>
        <taxon>Micrococcales</taxon>
        <taxon>Bogoriellaceae</taxon>
        <taxon>Georgenia</taxon>
    </lineage>
</organism>
<protein>
    <submittedName>
        <fullName evidence="2">Uncharacterized protein</fullName>
    </submittedName>
</protein>
<feature type="transmembrane region" description="Helical" evidence="1">
    <location>
        <begin position="101"/>
        <end position="123"/>
    </location>
</feature>
<keyword evidence="3" id="KW-1185">Reference proteome</keyword>
<feature type="transmembrane region" description="Helical" evidence="1">
    <location>
        <begin position="143"/>
        <end position="166"/>
    </location>
</feature>
<keyword evidence="1" id="KW-0812">Transmembrane</keyword>
<dbReference type="AlphaFoldDB" id="A0A6N7ECH3"/>
<feature type="transmembrane region" description="Helical" evidence="1">
    <location>
        <begin position="35"/>
        <end position="54"/>
    </location>
</feature>